<protein>
    <submittedName>
        <fullName evidence="1">Uncharacterized protein</fullName>
    </submittedName>
</protein>
<keyword evidence="2" id="KW-1185">Reference proteome</keyword>
<name>D1CB37_THET1</name>
<proteinExistence type="predicted"/>
<reference evidence="2" key="1">
    <citation type="journal article" date="2010" name="Stand. Genomic Sci.">
        <title>Complete genome sequence of 'Thermobaculum terrenum' type strain (YNP1).</title>
        <authorList>
            <person name="Kiss H."/>
            <person name="Cleland D."/>
            <person name="Lapidus A."/>
            <person name="Lucas S."/>
            <person name="Glavina Del Rio T."/>
            <person name="Nolan M."/>
            <person name="Tice H."/>
            <person name="Han C."/>
            <person name="Goodwin L."/>
            <person name="Pitluck S."/>
            <person name="Liolios K."/>
            <person name="Ivanova N."/>
            <person name="Mavromatis K."/>
            <person name="Ovchinnikova G."/>
            <person name="Pati A."/>
            <person name="Chen A."/>
            <person name="Palaniappan K."/>
            <person name="Land M."/>
            <person name="Hauser L."/>
            <person name="Chang Y."/>
            <person name="Jeffries C."/>
            <person name="Lu M."/>
            <person name="Brettin T."/>
            <person name="Detter J."/>
            <person name="Goker M."/>
            <person name="Tindall B."/>
            <person name="Beck B."/>
            <person name="McDermott T."/>
            <person name="Woyke T."/>
            <person name="Bristow J."/>
            <person name="Eisen J."/>
            <person name="Markowitz V."/>
            <person name="Hugenholtz P."/>
            <person name="Kyrpides N."/>
            <person name="Klenk H."/>
            <person name="Cheng J."/>
        </authorList>
    </citation>
    <scope>NUCLEOTIDE SEQUENCE [LARGE SCALE GENOMIC DNA]</scope>
    <source>
        <strain evidence="2">ATCC BAA-798 / YNP1</strain>
    </source>
</reference>
<accession>D1CB37</accession>
<dbReference type="AlphaFoldDB" id="D1CB37"/>
<sequence>MEYRKVYYSNRSLMLRGVRRMLSENWFVQSIVALASGTYRVEYYKQSDARDYSSLLKNKPAELEIAS</sequence>
<evidence type="ECO:0000313" key="2">
    <source>
        <dbReference type="Proteomes" id="UP000000323"/>
    </source>
</evidence>
<dbReference type="Proteomes" id="UP000000323">
    <property type="component" value="Chromosome 1"/>
</dbReference>
<gene>
    <name evidence="1" type="ordered locus">Tter_1086</name>
</gene>
<dbReference type="HOGENOM" id="CLU_2811079_0_0_0"/>
<dbReference type="KEGG" id="ttr:Tter_1086"/>
<dbReference type="RefSeq" id="WP_012875037.1">
    <property type="nucleotide sequence ID" value="NC_013525.1"/>
</dbReference>
<organism evidence="1 2">
    <name type="scientific">Thermobaculum terrenum (strain ATCC BAA-798 / CCMEE 7001 / YNP1)</name>
    <dbReference type="NCBI Taxonomy" id="525904"/>
    <lineage>
        <taxon>Bacteria</taxon>
        <taxon>Bacillati</taxon>
        <taxon>Chloroflexota</taxon>
        <taxon>Chloroflexia</taxon>
        <taxon>Candidatus Thermobaculales</taxon>
        <taxon>Candidatus Thermobaculaceae</taxon>
        <taxon>Thermobaculum</taxon>
    </lineage>
</organism>
<evidence type="ECO:0000313" key="1">
    <source>
        <dbReference type="EMBL" id="ACZ42002.1"/>
    </source>
</evidence>
<dbReference type="EMBL" id="CP001825">
    <property type="protein sequence ID" value="ACZ42002.1"/>
    <property type="molecule type" value="Genomic_DNA"/>
</dbReference>